<evidence type="ECO:0000256" key="5">
    <source>
        <dbReference type="PROSITE-ProRule" id="PRU00042"/>
    </source>
</evidence>
<dbReference type="GeneID" id="112045812"/>
<dbReference type="PROSITE" id="PS00028">
    <property type="entry name" value="ZINC_FINGER_C2H2_1"/>
    <property type="match status" value="8"/>
</dbReference>
<dbReference type="SMART" id="SM00980">
    <property type="entry name" value="THAP"/>
    <property type="match status" value="1"/>
</dbReference>
<dbReference type="InterPro" id="IPR036236">
    <property type="entry name" value="Znf_C2H2_sf"/>
</dbReference>
<evidence type="ECO:0000259" key="8">
    <source>
        <dbReference type="PROSITE" id="PS50157"/>
    </source>
</evidence>
<protein>
    <submittedName>
        <fullName evidence="12">Histone-lysine N-methyltransferase PRDM9</fullName>
    </submittedName>
</protein>
<reference evidence="12" key="1">
    <citation type="submission" date="2025-08" db="UniProtKB">
        <authorList>
            <consortium name="RefSeq"/>
        </authorList>
    </citation>
    <scope>IDENTIFICATION</scope>
</reference>
<keyword evidence="2 5" id="KW-0863">Zinc-finger</keyword>
<dbReference type="Gene3D" id="6.20.210.20">
    <property type="entry name" value="THAP domain"/>
    <property type="match status" value="1"/>
</dbReference>
<proteinExistence type="predicted"/>
<dbReference type="Proteomes" id="UP001652582">
    <property type="component" value="Chromosome 26"/>
</dbReference>
<evidence type="ECO:0000256" key="3">
    <source>
        <dbReference type="ARBA" id="ARBA00022833"/>
    </source>
</evidence>
<dbReference type="Pfam" id="PF05485">
    <property type="entry name" value="THAP"/>
    <property type="match status" value="1"/>
</dbReference>
<dbReference type="InterPro" id="IPR013087">
    <property type="entry name" value="Znf_C2H2_type"/>
</dbReference>
<dbReference type="Pfam" id="PF00096">
    <property type="entry name" value="zf-C2H2"/>
    <property type="match status" value="5"/>
</dbReference>
<keyword evidence="4 6" id="KW-0238">DNA-binding</keyword>
<feature type="domain" description="C2H2-type" evidence="8">
    <location>
        <begin position="580"/>
        <end position="607"/>
    </location>
</feature>
<feature type="domain" description="C2H2-type" evidence="8">
    <location>
        <begin position="524"/>
        <end position="551"/>
    </location>
</feature>
<dbReference type="InterPro" id="IPR006612">
    <property type="entry name" value="THAP_Znf"/>
</dbReference>
<dbReference type="SUPFAM" id="SSF57716">
    <property type="entry name" value="Glucocorticoid receptor-like (DNA-binding domain)"/>
    <property type="match status" value="1"/>
</dbReference>
<feature type="binding site" evidence="7">
    <location>
        <position position="81"/>
    </location>
    <ligand>
        <name>Zn(2+)</name>
        <dbReference type="ChEBI" id="CHEBI:29105"/>
    </ligand>
</feature>
<sequence length="648" mass="73973">MQCCVPFCANTSSQSNVLSFHRFPDDVNLQNAWLRALGTETVAPESAMVCSQHFLSEDMHVNHNGLRIVNLGAVPSAVQVCLMCLDTDSKLVLMSKQKMEEAFEKLTGHPLQVCERGALRHTLCVHCRQRLLSFSRFRDCSRRAHSLLMELLEEHHVVTAQHIETIKQTNKHLNHKLVQTSLGPNHCDLHLMDQDKHTDKNKTDHTFIEIDTVKMEDVTSEDENVNNDVTECKNFKHSVTVKIEPEVIVPDTGVLASYECEWTRNRTEIRKLNDEPSPSAGSAQAIVAPLSTSFATNRKIKMQATEAITATLNSEQTLNSNISELGNLSSQSNTTMVFKKSKKAIEVSQERHEKSYLCDVCSYKTTIKCNLLKHIRTHTDLKPYSCNMCNYKCAQKITLLKHIRTHTGEKPFSCEICNHKFAQKSYLLQHIRTHTADKPYTCDTCNRKFAGQSNLLNHMKSHAGEKPYYCETCNYKCARLSHLSSHMRTHTGEKPYSCNICIYKCSSKFNLLRHIKTHTGEKPYSCEICNYKSAEKKRLLNHMRTHTGEKPYSCDICDFKFAQKGNLLNHIKTHTGVKPYSCEICGYKFARKSHLLIHMKTHTGEKPYSCDVCNYKCVARSYLLQHMKTHSGEKSNSFLKLRSSVEQQ</sequence>
<organism evidence="11 12">
    <name type="scientific">Bicyclus anynana</name>
    <name type="common">Squinting bush brown butterfly</name>
    <dbReference type="NCBI Taxonomy" id="110368"/>
    <lineage>
        <taxon>Eukaryota</taxon>
        <taxon>Metazoa</taxon>
        <taxon>Ecdysozoa</taxon>
        <taxon>Arthropoda</taxon>
        <taxon>Hexapoda</taxon>
        <taxon>Insecta</taxon>
        <taxon>Pterygota</taxon>
        <taxon>Neoptera</taxon>
        <taxon>Endopterygota</taxon>
        <taxon>Lepidoptera</taxon>
        <taxon>Glossata</taxon>
        <taxon>Ditrysia</taxon>
        <taxon>Papilionoidea</taxon>
        <taxon>Nymphalidae</taxon>
        <taxon>Satyrinae</taxon>
        <taxon>Satyrini</taxon>
        <taxon>Mycalesina</taxon>
        <taxon>Bicyclus</taxon>
    </lineage>
</organism>
<feature type="domain" description="C2H2-type" evidence="8">
    <location>
        <begin position="468"/>
        <end position="495"/>
    </location>
</feature>
<feature type="domain" description="C2H2-type" evidence="8">
    <location>
        <begin position="496"/>
        <end position="523"/>
    </location>
</feature>
<keyword evidence="1 7" id="KW-0479">Metal-binding</keyword>
<feature type="domain" description="C2H2-type" evidence="8">
    <location>
        <begin position="552"/>
        <end position="579"/>
    </location>
</feature>
<feature type="domain" description="C2H2-type" evidence="8">
    <location>
        <begin position="384"/>
        <end position="411"/>
    </location>
</feature>
<accession>A0ABM3M2N3</accession>
<evidence type="ECO:0000313" key="11">
    <source>
        <dbReference type="Proteomes" id="UP001652582"/>
    </source>
</evidence>
<feature type="binding site" evidence="7">
    <location>
        <position position="84"/>
    </location>
    <ligand>
        <name>Zn(2+)</name>
        <dbReference type="ChEBI" id="CHEBI:29105"/>
    </ligand>
</feature>
<dbReference type="InterPro" id="IPR038441">
    <property type="entry name" value="THAP_Znf_sf"/>
</dbReference>
<evidence type="ECO:0000256" key="4">
    <source>
        <dbReference type="ARBA" id="ARBA00023125"/>
    </source>
</evidence>
<evidence type="ECO:0000256" key="7">
    <source>
        <dbReference type="PROSITE-ProRule" id="PRU01263"/>
    </source>
</evidence>
<keyword evidence="11" id="KW-1185">Reference proteome</keyword>
<dbReference type="PANTHER" id="PTHR23235">
    <property type="entry name" value="KRUEPPEL-LIKE TRANSCRIPTION FACTOR"/>
    <property type="match status" value="1"/>
</dbReference>
<feature type="binding site" evidence="7">
    <location>
        <position position="124"/>
    </location>
    <ligand>
        <name>Zn(2+)</name>
        <dbReference type="ChEBI" id="CHEBI:29105"/>
    </ligand>
</feature>
<evidence type="ECO:0000256" key="2">
    <source>
        <dbReference type="ARBA" id="ARBA00022771"/>
    </source>
</evidence>
<evidence type="ECO:0000256" key="1">
    <source>
        <dbReference type="ARBA" id="ARBA00022723"/>
    </source>
</evidence>
<dbReference type="SUPFAM" id="SSF57667">
    <property type="entry name" value="beta-beta-alpha zinc fingers"/>
    <property type="match status" value="6"/>
</dbReference>
<dbReference type="Pfam" id="PF12874">
    <property type="entry name" value="zf-met"/>
    <property type="match status" value="1"/>
</dbReference>
<dbReference type="SMART" id="SM00355">
    <property type="entry name" value="ZnF_C2H2"/>
    <property type="match status" value="10"/>
</dbReference>
<gene>
    <name evidence="12" type="primary">LOC112045812</name>
</gene>
<name>A0ABM3M2N3_BICAN</name>
<dbReference type="RefSeq" id="XP_052745761.1">
    <property type="nucleotide sequence ID" value="XM_052889801.1"/>
</dbReference>
<evidence type="ECO:0000256" key="6">
    <source>
        <dbReference type="PROSITE-ProRule" id="PRU00309"/>
    </source>
</evidence>
<keyword evidence="3 7" id="KW-0862">Zinc</keyword>
<evidence type="ECO:0000313" key="12">
    <source>
        <dbReference type="RefSeq" id="XP_052745761.1"/>
    </source>
</evidence>
<dbReference type="PANTHER" id="PTHR23235:SF120">
    <property type="entry name" value="KRUPPEL-LIKE FACTOR 15"/>
    <property type="match status" value="1"/>
</dbReference>
<dbReference type="PROSITE" id="PS50950">
    <property type="entry name" value="ZF_THAP"/>
    <property type="match status" value="1"/>
</dbReference>
<dbReference type="Gene3D" id="3.30.160.60">
    <property type="entry name" value="Classic Zinc Finger"/>
    <property type="match status" value="10"/>
</dbReference>
<feature type="domain" description="C2H2-type" evidence="8">
    <location>
        <begin position="608"/>
        <end position="635"/>
    </location>
</feature>
<feature type="domain" description="THAP-type" evidence="9">
    <location>
        <begin position="1"/>
        <end position="78"/>
    </location>
</feature>
<dbReference type="InterPro" id="IPR012934">
    <property type="entry name" value="Znf_AD"/>
</dbReference>
<evidence type="ECO:0000259" key="9">
    <source>
        <dbReference type="PROSITE" id="PS50950"/>
    </source>
</evidence>
<feature type="domain" description="C2H2-type" evidence="8">
    <location>
        <begin position="440"/>
        <end position="467"/>
    </location>
</feature>
<feature type="domain" description="ZAD" evidence="10">
    <location>
        <begin position="79"/>
        <end position="151"/>
    </location>
</feature>
<feature type="domain" description="C2H2-type" evidence="8">
    <location>
        <begin position="356"/>
        <end position="383"/>
    </location>
</feature>
<feature type="binding site" evidence="7">
    <location>
        <position position="127"/>
    </location>
    <ligand>
        <name>Zn(2+)</name>
        <dbReference type="ChEBI" id="CHEBI:29105"/>
    </ligand>
</feature>
<dbReference type="SMART" id="SM00868">
    <property type="entry name" value="zf-AD"/>
    <property type="match status" value="1"/>
</dbReference>
<dbReference type="PROSITE" id="PS51915">
    <property type="entry name" value="ZAD"/>
    <property type="match status" value="1"/>
</dbReference>
<dbReference type="PROSITE" id="PS50157">
    <property type="entry name" value="ZINC_FINGER_C2H2_2"/>
    <property type="match status" value="10"/>
</dbReference>
<evidence type="ECO:0000259" key="10">
    <source>
        <dbReference type="PROSITE" id="PS51915"/>
    </source>
</evidence>
<feature type="domain" description="C2H2-type" evidence="8">
    <location>
        <begin position="412"/>
        <end position="439"/>
    </location>
</feature>